<comment type="caution">
    <text evidence="2">The sequence shown here is derived from an EMBL/GenBank/DDBJ whole genome shotgun (WGS) entry which is preliminary data.</text>
</comment>
<proteinExistence type="predicted"/>
<dbReference type="Pfam" id="PF25934">
    <property type="entry name" value="DUF7979"/>
    <property type="match status" value="1"/>
</dbReference>
<gene>
    <name evidence="2" type="ORF">ATJ93_1644</name>
</gene>
<feature type="domain" description="DUF7979" evidence="1">
    <location>
        <begin position="9"/>
        <end position="71"/>
    </location>
</feature>
<dbReference type="EMBL" id="RAPO01000002">
    <property type="protein sequence ID" value="RKD94801.1"/>
    <property type="molecule type" value="Genomic_DNA"/>
</dbReference>
<evidence type="ECO:0000313" key="2">
    <source>
        <dbReference type="EMBL" id="RKD94801.1"/>
    </source>
</evidence>
<reference evidence="2 3" key="1">
    <citation type="submission" date="2018-09" db="EMBL/GenBank/DDBJ databases">
        <title>Genomic Encyclopedia of Archaeal and Bacterial Type Strains, Phase II (KMG-II): from individual species to whole genera.</title>
        <authorList>
            <person name="Goeker M."/>
        </authorList>
    </citation>
    <scope>NUCLEOTIDE SEQUENCE [LARGE SCALE GENOMIC DNA]</scope>
    <source>
        <strain evidence="2 3">DSM 13151</strain>
    </source>
</reference>
<dbReference type="AlphaFoldDB" id="A0A3R7GVB3"/>
<keyword evidence="3" id="KW-1185">Reference proteome</keyword>
<accession>A0A3R7GVB3</accession>
<protein>
    <recommendedName>
        <fullName evidence="1">DUF7979 domain-containing protein</fullName>
    </recommendedName>
</protein>
<sequence length="74" mass="8192">MMYDTMGQKVTLERIEEVPAESRVCHYDELDEPAKATLPALANDGTVTVDGAAAADFRDCDLVKYTDYYAISVQ</sequence>
<dbReference type="Proteomes" id="UP000283805">
    <property type="component" value="Unassembled WGS sequence"/>
</dbReference>
<dbReference type="InterPro" id="IPR058285">
    <property type="entry name" value="DUF7979"/>
</dbReference>
<evidence type="ECO:0000313" key="3">
    <source>
        <dbReference type="Proteomes" id="UP000283805"/>
    </source>
</evidence>
<name>A0A3R7GVB3_9EURY</name>
<organism evidence="2 3">
    <name type="scientific">Halopiger aswanensis</name>
    <dbReference type="NCBI Taxonomy" id="148449"/>
    <lineage>
        <taxon>Archaea</taxon>
        <taxon>Methanobacteriati</taxon>
        <taxon>Methanobacteriota</taxon>
        <taxon>Stenosarchaea group</taxon>
        <taxon>Halobacteria</taxon>
        <taxon>Halobacteriales</taxon>
        <taxon>Natrialbaceae</taxon>
        <taxon>Halopiger</taxon>
    </lineage>
</organism>
<evidence type="ECO:0000259" key="1">
    <source>
        <dbReference type="Pfam" id="PF25934"/>
    </source>
</evidence>